<dbReference type="GO" id="GO:0061630">
    <property type="term" value="F:ubiquitin protein ligase activity"/>
    <property type="evidence" value="ECO:0000318"/>
    <property type="project" value="GO_Central"/>
</dbReference>
<dbReference type="Gene3D" id="3.30.40.10">
    <property type="entry name" value="Zinc/RING finger domain, C3HC4 (zinc finger)"/>
    <property type="match status" value="1"/>
</dbReference>
<dbReference type="Pfam" id="PF13639">
    <property type="entry name" value="zf-RING_2"/>
    <property type="match status" value="1"/>
</dbReference>
<dbReference type="SUPFAM" id="SSF57850">
    <property type="entry name" value="RING/U-box"/>
    <property type="match status" value="1"/>
</dbReference>
<keyword evidence="5" id="KW-0862">Zinc</keyword>
<dbReference type="PANTHER" id="PTHR15710">
    <property type="entry name" value="E3 UBIQUITIN-PROTEIN LIGASE PRAJA"/>
    <property type="match status" value="1"/>
</dbReference>
<evidence type="ECO:0000313" key="9">
    <source>
        <dbReference type="Proteomes" id="UP000030748"/>
    </source>
</evidence>
<feature type="domain" description="RING-type" evidence="7">
    <location>
        <begin position="154"/>
        <end position="200"/>
    </location>
</feature>
<accession>A0A022RJ38</accession>
<dbReference type="SMART" id="SM00184">
    <property type="entry name" value="RING"/>
    <property type="match status" value="1"/>
</dbReference>
<protein>
    <recommendedName>
        <fullName evidence="2">RING-type E3 ubiquitin transferase</fullName>
        <ecNumber evidence="2">2.3.2.27</ecNumber>
    </recommendedName>
</protein>
<dbReference type="InterPro" id="IPR001841">
    <property type="entry name" value="Znf_RING"/>
</dbReference>
<evidence type="ECO:0000313" key="8">
    <source>
        <dbReference type="EMBL" id="EYU40216.1"/>
    </source>
</evidence>
<dbReference type="AlphaFoldDB" id="A0A022RJ38"/>
<dbReference type="SMART" id="SM00744">
    <property type="entry name" value="RINGv"/>
    <property type="match status" value="1"/>
</dbReference>
<evidence type="ECO:0000256" key="4">
    <source>
        <dbReference type="ARBA" id="ARBA00022771"/>
    </source>
</evidence>
<gene>
    <name evidence="8" type="ORF">MIMGU_mgv1a023559mg</name>
</gene>
<dbReference type="STRING" id="4155.A0A022RJ38"/>
<comment type="catalytic activity">
    <reaction evidence="1">
        <text>S-ubiquitinyl-[E2 ubiquitin-conjugating enzyme]-L-cysteine + [acceptor protein]-L-lysine = [E2 ubiquitin-conjugating enzyme]-L-cysteine + N(6)-ubiquitinyl-[acceptor protein]-L-lysine.</text>
        <dbReference type="EC" id="2.3.2.27"/>
    </reaction>
</comment>
<dbReference type="GO" id="GO:0016567">
    <property type="term" value="P:protein ubiquitination"/>
    <property type="evidence" value="ECO:0000318"/>
    <property type="project" value="GO_Central"/>
</dbReference>
<evidence type="ECO:0000256" key="1">
    <source>
        <dbReference type="ARBA" id="ARBA00000900"/>
    </source>
</evidence>
<dbReference type="GO" id="GO:0008270">
    <property type="term" value="F:zinc ion binding"/>
    <property type="evidence" value="ECO:0007669"/>
    <property type="project" value="UniProtKB-KW"/>
</dbReference>
<keyword evidence="3" id="KW-0479">Metal-binding</keyword>
<organism evidence="8 9">
    <name type="scientific">Erythranthe guttata</name>
    <name type="common">Yellow monkey flower</name>
    <name type="synonym">Mimulus guttatus</name>
    <dbReference type="NCBI Taxonomy" id="4155"/>
    <lineage>
        <taxon>Eukaryota</taxon>
        <taxon>Viridiplantae</taxon>
        <taxon>Streptophyta</taxon>
        <taxon>Embryophyta</taxon>
        <taxon>Tracheophyta</taxon>
        <taxon>Spermatophyta</taxon>
        <taxon>Magnoliopsida</taxon>
        <taxon>eudicotyledons</taxon>
        <taxon>Gunneridae</taxon>
        <taxon>Pentapetalae</taxon>
        <taxon>asterids</taxon>
        <taxon>lamiids</taxon>
        <taxon>Lamiales</taxon>
        <taxon>Phrymaceae</taxon>
        <taxon>Erythranthe</taxon>
    </lineage>
</organism>
<dbReference type="GO" id="GO:0005737">
    <property type="term" value="C:cytoplasm"/>
    <property type="evidence" value="ECO:0000318"/>
    <property type="project" value="GO_Central"/>
</dbReference>
<evidence type="ECO:0000256" key="5">
    <source>
        <dbReference type="ARBA" id="ARBA00022833"/>
    </source>
</evidence>
<dbReference type="EMBL" id="KI630416">
    <property type="protein sequence ID" value="EYU40216.1"/>
    <property type="molecule type" value="Genomic_DNA"/>
</dbReference>
<evidence type="ECO:0000256" key="3">
    <source>
        <dbReference type="ARBA" id="ARBA00022723"/>
    </source>
</evidence>
<keyword evidence="9" id="KW-1185">Reference proteome</keyword>
<keyword evidence="4 6" id="KW-0863">Zinc-finger</keyword>
<dbReference type="PROSITE" id="PS50089">
    <property type="entry name" value="ZF_RING_2"/>
    <property type="match status" value="1"/>
</dbReference>
<proteinExistence type="predicted"/>
<reference evidence="8 9" key="1">
    <citation type="journal article" date="2013" name="Proc. Natl. Acad. Sci. U.S.A.">
        <title>Fine-scale variation in meiotic recombination in Mimulus inferred from population shotgun sequencing.</title>
        <authorList>
            <person name="Hellsten U."/>
            <person name="Wright K.M."/>
            <person name="Jenkins J."/>
            <person name="Shu S."/>
            <person name="Yuan Y."/>
            <person name="Wessler S.R."/>
            <person name="Schmutz J."/>
            <person name="Willis J.H."/>
            <person name="Rokhsar D.S."/>
        </authorList>
    </citation>
    <scope>NUCLEOTIDE SEQUENCE [LARGE SCALE GENOMIC DNA]</scope>
    <source>
        <strain evidence="9">cv. DUN x IM62</strain>
    </source>
</reference>
<dbReference type="EC" id="2.3.2.27" evidence="2"/>
<dbReference type="InterPro" id="IPR013083">
    <property type="entry name" value="Znf_RING/FYVE/PHD"/>
</dbReference>
<sequence>MGDINQDYHQRTLYCDLTHVEFTTPEETDDHNIQPEIILNFSWKVDFSQWMIPHAVEEYFTYTQLVTRSNASATNFSFGVSRMQFQCLDELRGIMEFELRGILDTCDLRRKVADRVWVTALPSVDNSIPTEGRVLNLYFDALRVAVDSDQKTSCSICLEDLSPGGDNDFEEALSMPCSHVYHGDCIKKWLSTSHYCPLCRFEMPTTN</sequence>
<dbReference type="PANTHER" id="PTHR15710:SF77">
    <property type="entry name" value="RING-H2 FINGER PROTEIN ATL21B"/>
    <property type="match status" value="1"/>
</dbReference>
<dbReference type="Proteomes" id="UP000030748">
    <property type="component" value="Unassembled WGS sequence"/>
</dbReference>
<name>A0A022RJ38_ERYGU</name>
<evidence type="ECO:0000259" key="7">
    <source>
        <dbReference type="PROSITE" id="PS50089"/>
    </source>
</evidence>
<evidence type="ECO:0000256" key="2">
    <source>
        <dbReference type="ARBA" id="ARBA00012483"/>
    </source>
</evidence>
<dbReference type="InterPro" id="IPR011016">
    <property type="entry name" value="Znf_RING-CH"/>
</dbReference>
<evidence type="ECO:0000256" key="6">
    <source>
        <dbReference type="PROSITE-ProRule" id="PRU00175"/>
    </source>
</evidence>